<gene>
    <name evidence="1" type="ORF">SAMN05421788_11841</name>
</gene>
<dbReference type="STRING" id="477680.SAMN05421788_11841"/>
<dbReference type="EMBL" id="FTOR01000018">
    <property type="protein sequence ID" value="SIT34686.1"/>
    <property type="molecule type" value="Genomic_DNA"/>
</dbReference>
<reference evidence="2" key="1">
    <citation type="submission" date="2017-01" db="EMBL/GenBank/DDBJ databases">
        <authorList>
            <person name="Varghese N."/>
            <person name="Submissions S."/>
        </authorList>
    </citation>
    <scope>NUCLEOTIDE SEQUENCE [LARGE SCALE GENOMIC DNA]</scope>
    <source>
        <strain evidence="2">DSM 21054</strain>
    </source>
</reference>
<accession>A0A1N7RHQ9</accession>
<protein>
    <submittedName>
        <fullName evidence="1">Uncharacterized protein</fullName>
    </submittedName>
</protein>
<keyword evidence="2" id="KW-1185">Reference proteome</keyword>
<evidence type="ECO:0000313" key="1">
    <source>
        <dbReference type="EMBL" id="SIT34686.1"/>
    </source>
</evidence>
<dbReference type="Proteomes" id="UP000186917">
    <property type="component" value="Unassembled WGS sequence"/>
</dbReference>
<organism evidence="1 2">
    <name type="scientific">Filimonas lacunae</name>
    <dbReference type="NCBI Taxonomy" id="477680"/>
    <lineage>
        <taxon>Bacteria</taxon>
        <taxon>Pseudomonadati</taxon>
        <taxon>Bacteroidota</taxon>
        <taxon>Chitinophagia</taxon>
        <taxon>Chitinophagales</taxon>
        <taxon>Chitinophagaceae</taxon>
        <taxon>Filimonas</taxon>
    </lineage>
</organism>
<dbReference type="AlphaFoldDB" id="A0A1N7RHQ9"/>
<sequence length="326" mass="37820">MLAACKKNHTATGAFYYWKSSYQLDSVQQEALQQAAGNRLYLHFFDIGWIDAQHRAVPQAVVQFTQTASHLNITPVVYITNKVFENIADSAIDSLARNTWQLVYGMCRRESITWKTLQTDCDWTLNTRDKYFTFLRVLKRYSHKQLEATIRLHQVKYKERTGVPPVDKGILMYYNMGSLDANIDHPSSIYNEADAAKYIASVPRYPLQLDVALPVFSWAVHIRNGRVIQLYSKTRRSRLQHTGDFEQTGRNVFRATHSFFMGGTYVKENDIFKLEETGRKIAEKAAHQLAAVLPMNHQRTIVYYELSTFDPEEYQTKDFIRLSDCF</sequence>
<evidence type="ECO:0000313" key="2">
    <source>
        <dbReference type="Proteomes" id="UP000186917"/>
    </source>
</evidence>
<proteinExistence type="predicted"/>
<name>A0A1N7RHQ9_9BACT</name>